<evidence type="ECO:0000313" key="11">
    <source>
        <dbReference type="EMBL" id="GHO92270.1"/>
    </source>
</evidence>
<evidence type="ECO:0008006" key="13">
    <source>
        <dbReference type="Google" id="ProtNLM"/>
    </source>
</evidence>
<dbReference type="Proteomes" id="UP000597444">
    <property type="component" value="Unassembled WGS sequence"/>
</dbReference>
<feature type="transmembrane region" description="Helical" evidence="10">
    <location>
        <begin position="12"/>
        <end position="33"/>
    </location>
</feature>
<sequence>MTTQRTAWREAAWIFLLSRLAIVFISLISTIALPLMGQNKGHLCVTAPQACLFSWWRWDAIVYVEIARHGYAITYHTVFFPLWPLLIHSIASMLGDSAATYYIVGLVLANLLFYLALVVLYWLLGCDFDGTTARNALFYLAFSPYALFFFAGYSEALFLLLSLVVFLCLQREKWLLAGIAGFFAALTRSPGILLTIPFAITFLQRLWFDQPIITSRRGKIKVLLSPAVFAQAFPILLIPLGVATFMLYLGLQHYSPLAFSQQEALYWHRSLSFPLNGICSAFYHLFIHPELIEANIPDLLFTILPLVILVMGWKCLPLHYSLFALVMVLFLLSYPHGSSEPLIGTPRYMLVIFPITIICAQWAKNPRFDRAFQVLALPMFALNIVLFLNHHWVA</sequence>
<feature type="transmembrane region" description="Helical" evidence="10">
    <location>
        <begin position="101"/>
        <end position="124"/>
    </location>
</feature>
<dbReference type="GO" id="GO:0016020">
    <property type="term" value="C:membrane"/>
    <property type="evidence" value="ECO:0007669"/>
    <property type="project" value="GOC"/>
</dbReference>
<keyword evidence="7" id="KW-0256">Endoplasmic reticulum</keyword>
<dbReference type="InterPro" id="IPR007315">
    <property type="entry name" value="PIG-V/Gpi18"/>
</dbReference>
<evidence type="ECO:0000256" key="10">
    <source>
        <dbReference type="SAM" id="Phobius"/>
    </source>
</evidence>
<dbReference type="Pfam" id="PF04188">
    <property type="entry name" value="Mannosyl_trans2"/>
    <property type="match status" value="1"/>
</dbReference>
<keyword evidence="8 10" id="KW-1133">Transmembrane helix</keyword>
<feature type="transmembrane region" description="Helical" evidence="10">
    <location>
        <begin position="318"/>
        <end position="334"/>
    </location>
</feature>
<evidence type="ECO:0000256" key="5">
    <source>
        <dbReference type="ARBA" id="ARBA00022679"/>
    </source>
</evidence>
<comment type="caution">
    <text evidence="11">The sequence shown here is derived from an EMBL/GenBank/DDBJ whole genome shotgun (WGS) entry which is preliminary data.</text>
</comment>
<dbReference type="AlphaFoldDB" id="A0A8J3IH23"/>
<keyword evidence="6 10" id="KW-0812">Transmembrane</keyword>
<dbReference type="EMBL" id="BNJK01000001">
    <property type="protein sequence ID" value="GHO92270.1"/>
    <property type="molecule type" value="Genomic_DNA"/>
</dbReference>
<evidence type="ECO:0000256" key="2">
    <source>
        <dbReference type="ARBA" id="ARBA00004687"/>
    </source>
</evidence>
<dbReference type="GO" id="GO:0004376">
    <property type="term" value="F:GPI mannosyltransferase activity"/>
    <property type="evidence" value="ECO:0007669"/>
    <property type="project" value="InterPro"/>
</dbReference>
<evidence type="ECO:0000256" key="4">
    <source>
        <dbReference type="ARBA" id="ARBA00022676"/>
    </source>
</evidence>
<feature type="transmembrane region" description="Helical" evidence="10">
    <location>
        <begin position="271"/>
        <end position="288"/>
    </location>
</feature>
<dbReference type="RefSeq" id="WP_220203113.1">
    <property type="nucleotide sequence ID" value="NZ_BNJK01000001.1"/>
</dbReference>
<keyword evidence="4" id="KW-0328">Glycosyltransferase</keyword>
<dbReference type="PANTHER" id="PTHR12468:SF2">
    <property type="entry name" value="GPI MANNOSYLTRANSFERASE 2"/>
    <property type="match status" value="1"/>
</dbReference>
<evidence type="ECO:0000313" key="12">
    <source>
        <dbReference type="Proteomes" id="UP000597444"/>
    </source>
</evidence>
<evidence type="ECO:0000256" key="1">
    <source>
        <dbReference type="ARBA" id="ARBA00004477"/>
    </source>
</evidence>
<dbReference type="GO" id="GO:0000009">
    <property type="term" value="F:alpha-1,6-mannosyltransferase activity"/>
    <property type="evidence" value="ECO:0007669"/>
    <property type="project" value="InterPro"/>
</dbReference>
<feature type="transmembrane region" description="Helical" evidence="10">
    <location>
        <begin position="294"/>
        <end position="311"/>
    </location>
</feature>
<evidence type="ECO:0000256" key="3">
    <source>
        <dbReference type="ARBA" id="ARBA00022502"/>
    </source>
</evidence>
<keyword evidence="3" id="KW-0337">GPI-anchor biosynthesis</keyword>
<dbReference type="GO" id="GO:0006506">
    <property type="term" value="P:GPI anchor biosynthetic process"/>
    <property type="evidence" value="ECO:0007669"/>
    <property type="project" value="UniProtKB-UniPathway"/>
</dbReference>
<feature type="transmembrane region" description="Helical" evidence="10">
    <location>
        <begin position="73"/>
        <end position="94"/>
    </location>
</feature>
<organism evidence="11 12">
    <name type="scientific">Reticulibacter mediterranei</name>
    <dbReference type="NCBI Taxonomy" id="2778369"/>
    <lineage>
        <taxon>Bacteria</taxon>
        <taxon>Bacillati</taxon>
        <taxon>Chloroflexota</taxon>
        <taxon>Ktedonobacteria</taxon>
        <taxon>Ktedonobacterales</taxon>
        <taxon>Reticulibacteraceae</taxon>
        <taxon>Reticulibacter</taxon>
    </lineage>
</organism>
<evidence type="ECO:0000256" key="7">
    <source>
        <dbReference type="ARBA" id="ARBA00022824"/>
    </source>
</evidence>
<proteinExistence type="predicted"/>
<feature type="transmembrane region" description="Helical" evidence="10">
    <location>
        <begin position="375"/>
        <end position="393"/>
    </location>
</feature>
<name>A0A8J3IH23_9CHLR</name>
<evidence type="ECO:0000256" key="6">
    <source>
        <dbReference type="ARBA" id="ARBA00022692"/>
    </source>
</evidence>
<keyword evidence="12" id="KW-1185">Reference proteome</keyword>
<comment type="pathway">
    <text evidence="2">Glycolipid biosynthesis; glycosylphosphatidylinositol-anchor biosynthesis.</text>
</comment>
<feature type="transmembrane region" description="Helical" evidence="10">
    <location>
        <begin position="136"/>
        <end position="169"/>
    </location>
</feature>
<dbReference type="PANTHER" id="PTHR12468">
    <property type="entry name" value="GPI MANNOSYLTRANSFERASE 2"/>
    <property type="match status" value="1"/>
</dbReference>
<accession>A0A8J3IH23</accession>
<keyword evidence="5" id="KW-0808">Transferase</keyword>
<comment type="subcellular location">
    <subcellularLocation>
        <location evidence="1">Endoplasmic reticulum membrane</location>
        <topology evidence="1">Multi-pass membrane protein</topology>
    </subcellularLocation>
</comment>
<feature type="transmembrane region" description="Helical" evidence="10">
    <location>
        <begin position="228"/>
        <end position="251"/>
    </location>
</feature>
<evidence type="ECO:0000256" key="9">
    <source>
        <dbReference type="ARBA" id="ARBA00023136"/>
    </source>
</evidence>
<gene>
    <name evidence="11" type="ORF">KSF_023180</name>
</gene>
<keyword evidence="9 10" id="KW-0472">Membrane</keyword>
<evidence type="ECO:0000256" key="8">
    <source>
        <dbReference type="ARBA" id="ARBA00022989"/>
    </source>
</evidence>
<protein>
    <recommendedName>
        <fullName evidence="13">Glycosyltransferase RgtA/B/C/D-like domain-containing protein</fullName>
    </recommendedName>
</protein>
<dbReference type="GO" id="GO:0031501">
    <property type="term" value="C:mannosyltransferase complex"/>
    <property type="evidence" value="ECO:0007669"/>
    <property type="project" value="TreeGrafter"/>
</dbReference>
<reference evidence="11" key="1">
    <citation type="submission" date="2020-10" db="EMBL/GenBank/DDBJ databases">
        <title>Taxonomic study of unclassified bacteria belonging to the class Ktedonobacteria.</title>
        <authorList>
            <person name="Yabe S."/>
            <person name="Wang C.M."/>
            <person name="Zheng Y."/>
            <person name="Sakai Y."/>
            <person name="Cavaletti L."/>
            <person name="Monciardini P."/>
            <person name="Donadio S."/>
        </authorList>
    </citation>
    <scope>NUCLEOTIDE SEQUENCE</scope>
    <source>
        <strain evidence="11">ID150040</strain>
    </source>
</reference>
<feature type="transmembrane region" description="Helical" evidence="10">
    <location>
        <begin position="346"/>
        <end position="363"/>
    </location>
</feature>
<dbReference type="UniPathway" id="UPA00196"/>